<dbReference type="OrthoDB" id="3051522at2759"/>
<dbReference type="RefSeq" id="XP_027614231.1">
    <property type="nucleotide sequence ID" value="XM_027758430.1"/>
</dbReference>
<evidence type="ECO:0000313" key="1">
    <source>
        <dbReference type="EMBL" id="GBE83318.1"/>
    </source>
</evidence>
<sequence>MGLCNRGAQHHAGRPVPAASIARGYGYPESRRLKQSIYNYLWETTLTDCFRRFSLFPVQIARFWVLRTHAFSAAVALASVITHGGLTKTVQVALGELKASVRPIRKSCAARRTLAVPEMYVKQPPAECHQPQHSHQ</sequence>
<gene>
    <name evidence="1" type="ORF">SCP_0503660</name>
</gene>
<organism evidence="1 2">
    <name type="scientific">Sparassis crispa</name>
    <dbReference type="NCBI Taxonomy" id="139825"/>
    <lineage>
        <taxon>Eukaryota</taxon>
        <taxon>Fungi</taxon>
        <taxon>Dikarya</taxon>
        <taxon>Basidiomycota</taxon>
        <taxon>Agaricomycotina</taxon>
        <taxon>Agaricomycetes</taxon>
        <taxon>Polyporales</taxon>
        <taxon>Sparassidaceae</taxon>
        <taxon>Sparassis</taxon>
    </lineage>
</organism>
<comment type="caution">
    <text evidence="1">The sequence shown here is derived from an EMBL/GenBank/DDBJ whole genome shotgun (WGS) entry which is preliminary data.</text>
</comment>
<accession>A0A401GM87</accession>
<proteinExistence type="predicted"/>
<dbReference type="EMBL" id="BFAD01000005">
    <property type="protein sequence ID" value="GBE83318.1"/>
    <property type="molecule type" value="Genomic_DNA"/>
</dbReference>
<dbReference type="STRING" id="139825.A0A401GM87"/>
<dbReference type="AlphaFoldDB" id="A0A401GM87"/>
<protein>
    <submittedName>
        <fullName evidence="1">Uncharacterized protein</fullName>
    </submittedName>
</protein>
<dbReference type="GeneID" id="38780235"/>
<dbReference type="Proteomes" id="UP000287166">
    <property type="component" value="Unassembled WGS sequence"/>
</dbReference>
<evidence type="ECO:0000313" key="2">
    <source>
        <dbReference type="Proteomes" id="UP000287166"/>
    </source>
</evidence>
<name>A0A401GM87_9APHY</name>
<reference evidence="1 2" key="1">
    <citation type="journal article" date="2018" name="Sci. Rep.">
        <title>Genome sequence of the cauliflower mushroom Sparassis crispa (Hanabiratake) and its association with beneficial usage.</title>
        <authorList>
            <person name="Kiyama R."/>
            <person name="Furutani Y."/>
            <person name="Kawaguchi K."/>
            <person name="Nakanishi T."/>
        </authorList>
    </citation>
    <scope>NUCLEOTIDE SEQUENCE [LARGE SCALE GENOMIC DNA]</scope>
</reference>
<dbReference type="InParanoid" id="A0A401GM87"/>
<keyword evidence="2" id="KW-1185">Reference proteome</keyword>